<evidence type="ECO:0000256" key="4">
    <source>
        <dbReference type="ARBA" id="ARBA00022750"/>
    </source>
</evidence>
<reference evidence="8 9" key="1">
    <citation type="journal article" date="2015" name="Sci. Rep.">
        <title>Genome of the facultative scuticociliatosis pathogen Pseudocohnilembus persalinus provides insight into its virulence through horizontal gene transfer.</title>
        <authorList>
            <person name="Xiong J."/>
            <person name="Wang G."/>
            <person name="Cheng J."/>
            <person name="Tian M."/>
            <person name="Pan X."/>
            <person name="Warren A."/>
            <person name="Jiang C."/>
            <person name="Yuan D."/>
            <person name="Miao W."/>
        </authorList>
    </citation>
    <scope>NUCLEOTIDE SEQUENCE [LARGE SCALE GENOMIC DNA]</scope>
    <source>
        <strain evidence="8">36N120E</strain>
    </source>
</reference>
<dbReference type="InParanoid" id="A0A0V0QW62"/>
<evidence type="ECO:0000259" key="7">
    <source>
        <dbReference type="PROSITE" id="PS51767"/>
    </source>
</evidence>
<dbReference type="OrthoDB" id="323210at2759"/>
<keyword evidence="5" id="KW-0378">Hydrolase</keyword>
<dbReference type="GO" id="GO:0004190">
    <property type="term" value="F:aspartic-type endopeptidase activity"/>
    <property type="evidence" value="ECO:0007669"/>
    <property type="project" value="UniProtKB-KW"/>
</dbReference>
<keyword evidence="6" id="KW-0865">Zymogen</keyword>
<dbReference type="InterPro" id="IPR033121">
    <property type="entry name" value="PEPTIDASE_A1"/>
</dbReference>
<keyword evidence="2" id="KW-0645">Protease</keyword>
<protein>
    <submittedName>
        <fullName evidence="8">Aspartic peptidase domain</fullName>
    </submittedName>
</protein>
<dbReference type="Proteomes" id="UP000054937">
    <property type="component" value="Unassembled WGS sequence"/>
</dbReference>
<dbReference type="InterPro" id="IPR021109">
    <property type="entry name" value="Peptidase_aspartic_dom_sf"/>
</dbReference>
<sequence>MSILVIQIQGNNGFQANKNDIQFNLIRRQNNENIWDQLNPSDDICHQQLNENPKLVDINLPEYCSNDYNAKISINCEQQDISYNIMVYLNSTDKDQFKKYDKNDKSLQYELSVDLNQPWSWVKNEQCRSCNRERYGCTEKCDTNTLFNQNEENYYKKELNCQQQGGMACSLNEKCGIVTVQNEGLAVSGQFSEVYMRFGTEQNRLKAFKMLMVKEMSFQKNLMADGILGLGIEYQQNQAQENQIQGFYQNYEENTGFVSDVYQTFDQVQGKQFSIVLNDENPVLIFGQIDEKYAADLKKHPFKYTSVLLNHDSNNNANSMKDESYQQKSLKQQSKQLQQSQYYKWIVDVTKLEIMEVGQDQKEVKYEQRHVFEEIANQNALLSISSRALVLPKDMIDFIVKKFDEIFQIQGCKVDINRRNFLVCRQLKSKVQLANIMIFITIDNSISLHINPDELLAGCKENSGFYDCMFEIQQSYNDQIILGDVVLRNSYMHFDIENRTVGFAHANNPYMRVVLEKLENLVVGFGQNIMTELELFGYDDIELQRLNVSAQEMEKSVQQTDDDDHFSYRINDMQIEADDQSSTFDDQGFEEI</sequence>
<dbReference type="OMA" id="WMVEINK"/>
<keyword evidence="9" id="KW-1185">Reference proteome</keyword>
<organism evidence="8 9">
    <name type="scientific">Pseudocohnilembus persalinus</name>
    <name type="common">Ciliate</name>
    <dbReference type="NCBI Taxonomy" id="266149"/>
    <lineage>
        <taxon>Eukaryota</taxon>
        <taxon>Sar</taxon>
        <taxon>Alveolata</taxon>
        <taxon>Ciliophora</taxon>
        <taxon>Intramacronucleata</taxon>
        <taxon>Oligohymenophorea</taxon>
        <taxon>Scuticociliatia</taxon>
        <taxon>Philasterida</taxon>
        <taxon>Pseudocohnilembidae</taxon>
        <taxon>Pseudocohnilembus</taxon>
    </lineage>
</organism>
<dbReference type="Gene3D" id="2.40.70.10">
    <property type="entry name" value="Acid Proteases"/>
    <property type="match status" value="2"/>
</dbReference>
<evidence type="ECO:0000256" key="5">
    <source>
        <dbReference type="ARBA" id="ARBA00022801"/>
    </source>
</evidence>
<dbReference type="PROSITE" id="PS51767">
    <property type="entry name" value="PEPTIDASE_A1"/>
    <property type="match status" value="1"/>
</dbReference>
<evidence type="ECO:0000313" key="9">
    <source>
        <dbReference type="Proteomes" id="UP000054937"/>
    </source>
</evidence>
<name>A0A0V0QW62_PSEPJ</name>
<dbReference type="Pfam" id="PF00026">
    <property type="entry name" value="Asp"/>
    <property type="match status" value="1"/>
</dbReference>
<keyword evidence="4" id="KW-0064">Aspartyl protease</keyword>
<dbReference type="GO" id="GO:0006508">
    <property type="term" value="P:proteolysis"/>
    <property type="evidence" value="ECO:0007669"/>
    <property type="project" value="UniProtKB-KW"/>
</dbReference>
<evidence type="ECO:0000256" key="1">
    <source>
        <dbReference type="ARBA" id="ARBA00007447"/>
    </source>
</evidence>
<evidence type="ECO:0000313" key="8">
    <source>
        <dbReference type="EMBL" id="KRX06298.1"/>
    </source>
</evidence>
<proteinExistence type="inferred from homology"/>
<feature type="domain" description="Peptidase A1" evidence="7">
    <location>
        <begin position="96"/>
        <end position="504"/>
    </location>
</feature>
<evidence type="ECO:0000256" key="6">
    <source>
        <dbReference type="ARBA" id="ARBA00023145"/>
    </source>
</evidence>
<dbReference type="InterPro" id="IPR001461">
    <property type="entry name" value="Aspartic_peptidase_A1"/>
</dbReference>
<gene>
    <name evidence="8" type="ORF">PPERSA_06269</name>
</gene>
<evidence type="ECO:0000256" key="2">
    <source>
        <dbReference type="ARBA" id="ARBA00022670"/>
    </source>
</evidence>
<accession>A0A0V0QW62</accession>
<comment type="caution">
    <text evidence="8">The sequence shown here is derived from an EMBL/GenBank/DDBJ whole genome shotgun (WGS) entry which is preliminary data.</text>
</comment>
<keyword evidence="3" id="KW-0732">Signal</keyword>
<evidence type="ECO:0000256" key="3">
    <source>
        <dbReference type="ARBA" id="ARBA00022729"/>
    </source>
</evidence>
<dbReference type="PANTHER" id="PTHR47965:SF12">
    <property type="entry name" value="ASPARTIC PROTEINASE 3-RELATED"/>
    <property type="match status" value="1"/>
</dbReference>
<comment type="similarity">
    <text evidence="1">Belongs to the peptidase A1 family.</text>
</comment>
<dbReference type="PANTHER" id="PTHR47965">
    <property type="entry name" value="ASPARTYL PROTEASE-RELATED"/>
    <property type="match status" value="1"/>
</dbReference>
<dbReference type="SUPFAM" id="SSF50630">
    <property type="entry name" value="Acid proteases"/>
    <property type="match status" value="1"/>
</dbReference>
<dbReference type="EMBL" id="LDAU01000097">
    <property type="protein sequence ID" value="KRX06298.1"/>
    <property type="molecule type" value="Genomic_DNA"/>
</dbReference>
<dbReference type="AlphaFoldDB" id="A0A0V0QW62"/>